<keyword evidence="1" id="KW-0472">Membrane</keyword>
<dbReference type="EMBL" id="JAUSXV010000001">
    <property type="protein sequence ID" value="MDQ0648830.1"/>
    <property type="molecule type" value="Genomic_DNA"/>
</dbReference>
<gene>
    <name evidence="2" type="ORF">QFZ53_003026</name>
</gene>
<feature type="transmembrane region" description="Helical" evidence="1">
    <location>
        <begin position="67"/>
        <end position="94"/>
    </location>
</feature>
<organism evidence="2 3">
    <name type="scientific">Microbacterium natoriense</name>
    <dbReference type="NCBI Taxonomy" id="284570"/>
    <lineage>
        <taxon>Bacteria</taxon>
        <taxon>Bacillati</taxon>
        <taxon>Actinomycetota</taxon>
        <taxon>Actinomycetes</taxon>
        <taxon>Micrococcales</taxon>
        <taxon>Microbacteriaceae</taxon>
        <taxon>Microbacterium</taxon>
    </lineage>
</organism>
<name>A0AAW8F1E8_9MICO</name>
<dbReference type="AlphaFoldDB" id="A0AAW8F1E8"/>
<evidence type="ECO:0000313" key="3">
    <source>
        <dbReference type="Proteomes" id="UP001244427"/>
    </source>
</evidence>
<dbReference type="RefSeq" id="WP_307297873.1">
    <property type="nucleotide sequence ID" value="NZ_JAUSXV010000001.1"/>
</dbReference>
<evidence type="ECO:0000256" key="1">
    <source>
        <dbReference type="SAM" id="Phobius"/>
    </source>
</evidence>
<protein>
    <recommendedName>
        <fullName evidence="4">Superfamily III holin-X</fullName>
    </recommendedName>
</protein>
<keyword evidence="1" id="KW-1133">Transmembrane helix</keyword>
<evidence type="ECO:0000313" key="2">
    <source>
        <dbReference type="EMBL" id="MDQ0648830.1"/>
    </source>
</evidence>
<proteinExistence type="predicted"/>
<keyword evidence="3" id="KW-1185">Reference proteome</keyword>
<comment type="caution">
    <text evidence="2">The sequence shown here is derived from an EMBL/GenBank/DDBJ whole genome shotgun (WGS) entry which is preliminary data.</text>
</comment>
<keyword evidence="1" id="KW-0812">Transmembrane</keyword>
<evidence type="ECO:0008006" key="4">
    <source>
        <dbReference type="Google" id="ProtNLM"/>
    </source>
</evidence>
<sequence length="145" mass="15596">MDDRLHARPLLTPAQERDQVILDAAAARRAVGEKVRALRGAEDGRLRIYTKAEAGPAWSRSSSSRAVFALSGQLVLFAIISAILALMVVMAVRFDGSEQGAIFVGVFVVGAVWVATAVIVIRSIIAARLRRRSGLPAPRPNSDHL</sequence>
<accession>A0AAW8F1E8</accession>
<feature type="transmembrane region" description="Helical" evidence="1">
    <location>
        <begin position="100"/>
        <end position="125"/>
    </location>
</feature>
<dbReference type="Proteomes" id="UP001244427">
    <property type="component" value="Unassembled WGS sequence"/>
</dbReference>
<reference evidence="2 3" key="1">
    <citation type="submission" date="2023-07" db="EMBL/GenBank/DDBJ databases">
        <title>Comparative genomics of wheat-associated soil bacteria to identify genetic determinants of phenazine resistance.</title>
        <authorList>
            <person name="Mouncey N."/>
        </authorList>
    </citation>
    <scope>NUCLEOTIDE SEQUENCE [LARGE SCALE GENOMIC DNA]</scope>
    <source>
        <strain evidence="2 3">W4I9-1</strain>
    </source>
</reference>